<dbReference type="PANTHER" id="PTHR11487:SF0">
    <property type="entry name" value="S-ACYL FATTY ACID SYNTHASE THIOESTERASE, MEDIUM CHAIN"/>
    <property type="match status" value="1"/>
</dbReference>
<organism evidence="3 4">
    <name type="scientific">Streptomyces cinnabarinus</name>
    <dbReference type="NCBI Taxonomy" id="67287"/>
    <lineage>
        <taxon>Bacteria</taxon>
        <taxon>Bacillati</taxon>
        <taxon>Actinomycetota</taxon>
        <taxon>Actinomycetes</taxon>
        <taxon>Kitasatosporales</taxon>
        <taxon>Streptomycetaceae</taxon>
        <taxon>Streptomyces</taxon>
    </lineage>
</organism>
<dbReference type="InterPro" id="IPR001031">
    <property type="entry name" value="Thioesterase"/>
</dbReference>
<dbReference type="InterPro" id="IPR012223">
    <property type="entry name" value="TEII"/>
</dbReference>
<comment type="similarity">
    <text evidence="1">Belongs to the thioesterase family.</text>
</comment>
<proteinExistence type="inferred from homology"/>
<gene>
    <name evidence="3" type="ORF">STRCI_003040</name>
</gene>
<dbReference type="GO" id="GO:0016787">
    <property type="term" value="F:hydrolase activity"/>
    <property type="evidence" value="ECO:0007669"/>
    <property type="project" value="UniProtKB-KW"/>
</dbReference>
<evidence type="ECO:0000313" key="4">
    <source>
        <dbReference type="Proteomes" id="UP001164439"/>
    </source>
</evidence>
<keyword evidence="4" id="KW-1185">Reference proteome</keyword>
<dbReference type="PANTHER" id="PTHR11487">
    <property type="entry name" value="THIOESTERASE"/>
    <property type="match status" value="1"/>
</dbReference>
<accession>A0ABY7KBF8</accession>
<dbReference type="InterPro" id="IPR029058">
    <property type="entry name" value="AB_hydrolase_fold"/>
</dbReference>
<dbReference type="Pfam" id="PF00975">
    <property type="entry name" value="Thioesterase"/>
    <property type="match status" value="1"/>
</dbReference>
<reference evidence="3" key="1">
    <citation type="submission" date="2022-12" db="EMBL/GenBank/DDBJ databases">
        <authorList>
            <person name="Ruckert C."/>
            <person name="Busche T."/>
            <person name="Kalinowski J."/>
            <person name="Wittmann C."/>
        </authorList>
    </citation>
    <scope>NUCLEOTIDE SEQUENCE</scope>
    <source>
        <strain evidence="3">DSM 40467</strain>
    </source>
</reference>
<evidence type="ECO:0000259" key="2">
    <source>
        <dbReference type="Pfam" id="PF00975"/>
    </source>
</evidence>
<keyword evidence="3" id="KW-0378">Hydrolase</keyword>
<dbReference type="SUPFAM" id="SSF53474">
    <property type="entry name" value="alpha/beta-Hydrolases"/>
    <property type="match status" value="1"/>
</dbReference>
<dbReference type="Proteomes" id="UP001164439">
    <property type="component" value="Chromosome"/>
</dbReference>
<dbReference type="EMBL" id="CP114413">
    <property type="protein sequence ID" value="WAZ21840.1"/>
    <property type="molecule type" value="Genomic_DNA"/>
</dbReference>
<name>A0ABY7KBF8_9ACTN</name>
<protein>
    <submittedName>
        <fullName evidence="3">Alpha/beta fold hydrolase</fullName>
    </submittedName>
</protein>
<feature type="domain" description="Thioesterase" evidence="2">
    <location>
        <begin position="5"/>
        <end position="228"/>
    </location>
</feature>
<dbReference type="Gene3D" id="3.40.50.1820">
    <property type="entry name" value="alpha/beta hydrolase"/>
    <property type="match status" value="1"/>
</dbReference>
<dbReference type="RefSeq" id="WP_269659478.1">
    <property type="nucleotide sequence ID" value="NZ_CP114413.1"/>
</dbReference>
<sequence>MEPTHLICLPFGGAGASFFKDWQQSAPDGLTVLPVQLPGREERFIEPAHTAAGPAVDEAFSWVLDRIGGSGRVALFGHSLGAVLAYELAHRLASVDGVHLVRLIVSGSPAPWNGRTERATGLDDEGFLEQLRRFTGYVHPALEAPEMRELLLPTLRADVQLHEDYRPSTEKPLAAPITALRGRDDTLVDAARLAGWAEATTAGLDTVEVDGGHMYLAHDQEPLLRQILTALA</sequence>
<evidence type="ECO:0000256" key="1">
    <source>
        <dbReference type="ARBA" id="ARBA00007169"/>
    </source>
</evidence>
<evidence type="ECO:0000313" key="3">
    <source>
        <dbReference type="EMBL" id="WAZ21840.1"/>
    </source>
</evidence>